<dbReference type="CDD" id="cd18012">
    <property type="entry name" value="DEXQc_arch_SWI2_SNF2"/>
    <property type="match status" value="1"/>
</dbReference>
<dbReference type="PANTHER" id="PTHR10799">
    <property type="entry name" value="SNF2/RAD54 HELICASE FAMILY"/>
    <property type="match status" value="1"/>
</dbReference>
<keyword evidence="5" id="KW-1185">Reference proteome</keyword>
<keyword evidence="4" id="KW-0067">ATP-binding</keyword>
<dbReference type="Gene3D" id="3.40.50.300">
    <property type="entry name" value="P-loop containing nucleotide triphosphate hydrolases"/>
    <property type="match status" value="1"/>
</dbReference>
<dbReference type="GO" id="GO:0016787">
    <property type="term" value="F:hydrolase activity"/>
    <property type="evidence" value="ECO:0007669"/>
    <property type="project" value="UniProtKB-KW"/>
</dbReference>
<dbReference type="Proteomes" id="UP000245627">
    <property type="component" value="Unassembled WGS sequence"/>
</dbReference>
<dbReference type="Gene3D" id="3.40.50.10810">
    <property type="entry name" value="Tandem AAA-ATPase domain"/>
    <property type="match status" value="1"/>
</dbReference>
<dbReference type="Pfam" id="PF00271">
    <property type="entry name" value="Helicase_C"/>
    <property type="match status" value="1"/>
</dbReference>
<dbReference type="InterPro" id="IPR014001">
    <property type="entry name" value="Helicase_ATP-bd"/>
</dbReference>
<name>A0A2T8HJU6_9SPHI</name>
<dbReference type="AlphaFoldDB" id="A0A2T8HJU6"/>
<dbReference type="GO" id="GO:0004386">
    <property type="term" value="F:helicase activity"/>
    <property type="evidence" value="ECO:0007669"/>
    <property type="project" value="UniProtKB-KW"/>
</dbReference>
<sequence length="961" mass="111743">MQQVDSNLPFRLIYSLGEHPYLGYLIEPHVVQLNSNGSLSLTYKRVFSNTAAEYAAGLSDADMEMIRLLDEVEQTHIIKRYHKKPIRPADYFTKIFDQKIYQFVRPKIEQRLLKVLDKLEGRPLYLMSKKDGYPAETRLQIAQEPASILFHFRRNEEETRYFPTIKYQGHRMEFMYKDASVIIQEQAWLLLEGTLYHFDQPLDGKKLSPFLQKRFISVPRNTEKKYFETFVTNLIERHNVYAEGFDIKTMKEDAVPILTIRYAEGQAPQVELSFRYGDYTFPPSIERSITVRLQHDEEQDTYTFTRIKRSVKWEQKQETALIELGLQSKDRLFGSFGVAAASGEHSFSIFEWLNKHIEQLKELGFVVEQQTGAKRFFLGLASVDMTVEENNDWFDLQAFVSFGSYKIPFVQLRDHILNRIHEFVLPNGEIAVIPEAWFAQYEHLFHFSNSTDGLKLNRMHVGILQDISEHAMVSFQRKLEKLNSFEEIEQMPPPLHFKGQLRAYQQAGYNWFHFLQQYRFGGILADDMGLGKTVQTIALLQRQKENRAEGEHAVTSLLILPTSLLYNWQKEAARFAPKLRVLLHTGYARTKDSFAFTHYDLVITTYGVVRSDEALFSAFFFDYIILDESQHIKNPRSKSFKAIKTLRSKHRLALTGTPIENSVADLWTQMHFSNPGLLGNYHYFQEEFVIPIEKKKDEDRAQRLQAMIKPFILRRTKNQVATELPSKTEQIVYCAMNDKQAELYDSTKSAYRNVLLDEPAAGENSQMTLLQGLMKLRQLANHPHMVDQEYADGSGKFDAVLEMLESVPTQDSKILIFSQFVKHLDIFRQHFDRKKTKYAYLDGGTKDREAAVNQFKNDAETRIFLISIKAGGVGLNLTEADYVFILDPWWNPAVEQQAIDRSHRIGQERNVFIYRFISKDSVEEKIVSLQNRKKKLSSALITTEESFVKSLSREDLSILLE</sequence>
<dbReference type="InterPro" id="IPR001650">
    <property type="entry name" value="Helicase_C-like"/>
</dbReference>
<dbReference type="SMART" id="SM00490">
    <property type="entry name" value="HELICc"/>
    <property type="match status" value="1"/>
</dbReference>
<dbReference type="InterPro" id="IPR038718">
    <property type="entry name" value="SNF2-like_sf"/>
</dbReference>
<organism evidence="4 5">
    <name type="scientific">Sphingobacterium corticibacter</name>
    <dbReference type="NCBI Taxonomy" id="2171749"/>
    <lineage>
        <taxon>Bacteria</taxon>
        <taxon>Pseudomonadati</taxon>
        <taxon>Bacteroidota</taxon>
        <taxon>Sphingobacteriia</taxon>
        <taxon>Sphingobacteriales</taxon>
        <taxon>Sphingobacteriaceae</taxon>
        <taxon>Sphingobacterium</taxon>
    </lineage>
</organism>
<dbReference type="InterPro" id="IPR049730">
    <property type="entry name" value="SNF2/RAD54-like_C"/>
</dbReference>
<feature type="domain" description="Helicase ATP-binding" evidence="2">
    <location>
        <begin position="513"/>
        <end position="676"/>
    </location>
</feature>
<evidence type="ECO:0000259" key="2">
    <source>
        <dbReference type="PROSITE" id="PS51192"/>
    </source>
</evidence>
<keyword evidence="4" id="KW-0347">Helicase</keyword>
<dbReference type="PROSITE" id="PS51192">
    <property type="entry name" value="HELICASE_ATP_BIND_1"/>
    <property type="match status" value="1"/>
</dbReference>
<dbReference type="SMART" id="SM00487">
    <property type="entry name" value="DEXDc"/>
    <property type="match status" value="1"/>
</dbReference>
<dbReference type="PROSITE" id="PS51194">
    <property type="entry name" value="HELICASE_CTER"/>
    <property type="match status" value="1"/>
</dbReference>
<dbReference type="CDD" id="cd18793">
    <property type="entry name" value="SF2_C_SNF"/>
    <property type="match status" value="1"/>
</dbReference>
<feature type="domain" description="Helicase C-terminal" evidence="3">
    <location>
        <begin position="799"/>
        <end position="952"/>
    </location>
</feature>
<dbReference type="SUPFAM" id="SSF52540">
    <property type="entry name" value="P-loop containing nucleoside triphosphate hydrolases"/>
    <property type="match status" value="2"/>
</dbReference>
<dbReference type="InterPro" id="IPR000330">
    <property type="entry name" value="SNF2_N"/>
</dbReference>
<keyword evidence="4" id="KW-0547">Nucleotide-binding</keyword>
<dbReference type="EMBL" id="QDKG01000002">
    <property type="protein sequence ID" value="PVH25727.1"/>
    <property type="molecule type" value="Genomic_DNA"/>
</dbReference>
<dbReference type="RefSeq" id="WP_116775299.1">
    <property type="nucleotide sequence ID" value="NZ_QDKG01000002.1"/>
</dbReference>
<accession>A0A2T8HJU6</accession>
<evidence type="ECO:0000313" key="5">
    <source>
        <dbReference type="Proteomes" id="UP000245627"/>
    </source>
</evidence>
<gene>
    <name evidence="4" type="ORF">DC487_07260</name>
</gene>
<reference evidence="4 5" key="1">
    <citation type="submission" date="2018-04" db="EMBL/GenBank/DDBJ databases">
        <title>Sphingobacterium cortibacter sp. nov.</title>
        <authorList>
            <person name="Li Y."/>
        </authorList>
    </citation>
    <scope>NUCLEOTIDE SEQUENCE [LARGE SCALE GENOMIC DNA]</scope>
    <source>
        <strain evidence="4 5">2c-3</strain>
    </source>
</reference>
<dbReference type="Pfam" id="PF00176">
    <property type="entry name" value="SNF2-rel_dom"/>
    <property type="match status" value="1"/>
</dbReference>
<comment type="caution">
    <text evidence="4">The sequence shown here is derived from an EMBL/GenBank/DDBJ whole genome shotgun (WGS) entry which is preliminary data.</text>
</comment>
<proteinExistence type="predicted"/>
<dbReference type="GO" id="GO:0005524">
    <property type="term" value="F:ATP binding"/>
    <property type="evidence" value="ECO:0007669"/>
    <property type="project" value="InterPro"/>
</dbReference>
<protein>
    <submittedName>
        <fullName evidence="4">Helicase SNF2</fullName>
    </submittedName>
</protein>
<dbReference type="InterPro" id="IPR027417">
    <property type="entry name" value="P-loop_NTPase"/>
</dbReference>
<evidence type="ECO:0000259" key="3">
    <source>
        <dbReference type="PROSITE" id="PS51194"/>
    </source>
</evidence>
<evidence type="ECO:0000313" key="4">
    <source>
        <dbReference type="EMBL" id="PVH25727.1"/>
    </source>
</evidence>
<evidence type="ECO:0000256" key="1">
    <source>
        <dbReference type="ARBA" id="ARBA00022801"/>
    </source>
</evidence>
<keyword evidence="1" id="KW-0378">Hydrolase</keyword>
<dbReference type="OrthoDB" id="9760715at2"/>